<gene>
    <name evidence="1" type="ORF">B9Q30_06665</name>
</gene>
<organism evidence="1 2">
    <name type="scientific">Enterobacter hormaechei</name>
    <dbReference type="NCBI Taxonomy" id="158836"/>
    <lineage>
        <taxon>Bacteria</taxon>
        <taxon>Pseudomonadati</taxon>
        <taxon>Pseudomonadota</taxon>
        <taxon>Gammaproteobacteria</taxon>
        <taxon>Enterobacterales</taxon>
        <taxon>Enterobacteriaceae</taxon>
        <taxon>Enterobacter</taxon>
        <taxon>Enterobacter cloacae complex</taxon>
    </lineage>
</organism>
<proteinExistence type="predicted"/>
<dbReference type="Proteomes" id="UP000229974">
    <property type="component" value="Unassembled WGS sequence"/>
</dbReference>
<keyword evidence="1" id="KW-0378">Hydrolase</keyword>
<name>A0A2J0Q5A1_9ENTR</name>
<reference evidence="1 2" key="1">
    <citation type="journal article" date="2017" name="J. Antimicrob. Chemother.">
        <title>Characterization of the population structure, drug resistance mechanisms and plasmids of the community-associated Enterobacter cloacae complex in China.</title>
        <authorList>
            <person name="Zhou K."/>
            <person name="Yu W."/>
            <person name="Cao X."/>
            <person name="Shen P."/>
            <person name="Lu H."/>
            <person name="Luo Q."/>
            <person name="Rossen J.W.A."/>
            <person name="Xiao Y."/>
        </authorList>
    </citation>
    <scope>NUCLEOTIDE SEQUENCE [LARGE SCALE GENOMIC DNA]</scope>
    <source>
        <strain evidence="1 2">ECC904</strain>
    </source>
</reference>
<protein>
    <submittedName>
        <fullName evidence="1">ADP-ribosyl-(Dinitrogen reductase) hydrolase</fullName>
    </submittedName>
</protein>
<dbReference type="EMBL" id="NEEW01000003">
    <property type="protein sequence ID" value="PJD87329.1"/>
    <property type="molecule type" value="Genomic_DNA"/>
</dbReference>
<dbReference type="OrthoDB" id="8779628at2"/>
<evidence type="ECO:0000313" key="2">
    <source>
        <dbReference type="Proteomes" id="UP000229974"/>
    </source>
</evidence>
<dbReference type="GO" id="GO:0016787">
    <property type="term" value="F:hydrolase activity"/>
    <property type="evidence" value="ECO:0007669"/>
    <property type="project" value="UniProtKB-KW"/>
</dbReference>
<accession>A0A2J0Q5A1</accession>
<comment type="caution">
    <text evidence="1">The sequence shown here is derived from an EMBL/GenBank/DDBJ whole genome shotgun (WGS) entry which is preliminary data.</text>
</comment>
<dbReference type="AlphaFoldDB" id="A0A2J0Q5A1"/>
<sequence length="97" mass="11368">MTIVISKEIEDKLTNKHKVTIKEVHESLANFKGNLLIDNREQHRTNPPTNWFIAETNQRRELKVCFMIIDGDIHIKTAFEPNELERKIYAKHGKKTA</sequence>
<evidence type="ECO:0000313" key="1">
    <source>
        <dbReference type="EMBL" id="PJD87329.1"/>
    </source>
</evidence>
<dbReference type="RefSeq" id="WP_052905524.1">
    <property type="nucleotide sequence ID" value="NZ_CP175636.1"/>
</dbReference>